<feature type="compositionally biased region" description="Low complexity" evidence="2">
    <location>
        <begin position="609"/>
        <end position="624"/>
    </location>
</feature>
<feature type="coiled-coil region" evidence="1">
    <location>
        <begin position="648"/>
        <end position="675"/>
    </location>
</feature>
<feature type="coiled-coil region" evidence="1">
    <location>
        <begin position="788"/>
        <end position="825"/>
    </location>
</feature>
<feature type="compositionally biased region" description="Low complexity" evidence="2">
    <location>
        <begin position="8"/>
        <end position="24"/>
    </location>
</feature>
<name>A0A078AWK0_STYLE</name>
<keyword evidence="4" id="KW-1185">Reference proteome</keyword>
<proteinExistence type="predicted"/>
<feature type="compositionally biased region" description="Low complexity" evidence="2">
    <location>
        <begin position="326"/>
        <end position="351"/>
    </location>
</feature>
<evidence type="ECO:0000256" key="2">
    <source>
        <dbReference type="SAM" id="MobiDB-lite"/>
    </source>
</evidence>
<feature type="compositionally biased region" description="Low complexity" evidence="2">
    <location>
        <begin position="564"/>
        <end position="574"/>
    </location>
</feature>
<organism evidence="3 4">
    <name type="scientific">Stylonychia lemnae</name>
    <name type="common">Ciliate</name>
    <dbReference type="NCBI Taxonomy" id="5949"/>
    <lineage>
        <taxon>Eukaryota</taxon>
        <taxon>Sar</taxon>
        <taxon>Alveolata</taxon>
        <taxon>Ciliophora</taxon>
        <taxon>Intramacronucleata</taxon>
        <taxon>Spirotrichea</taxon>
        <taxon>Stichotrichia</taxon>
        <taxon>Sporadotrichida</taxon>
        <taxon>Oxytrichidae</taxon>
        <taxon>Stylonychinae</taxon>
        <taxon>Stylonychia</taxon>
    </lineage>
</organism>
<feature type="region of interest" description="Disordered" evidence="2">
    <location>
        <begin position="325"/>
        <end position="379"/>
    </location>
</feature>
<protein>
    <recommendedName>
        <fullName evidence="5">EF-hand domain-containing protein</fullName>
    </recommendedName>
</protein>
<dbReference type="InParanoid" id="A0A078AWK0"/>
<sequence length="829" mass="96301">MNQMSPINYHNNNNSNHTTSLNNNQPDQYHFENSHNRSIASNSINISNSQKNEKLSQYLTLSQRNGDFLRIDDNYDENYSLIEINRGKFQKIFQLLSTSNNSRINFTDLQRFCKQVNIFPDLTNVGDLKKLVAGITFLNEKQQQFNNNAVYTYEQFEQILYELATQTLHLAKQKSERVRIFLLHIKNPCKMHYQIQNFTFEKSKQNISAVSKSISKIQSQNENNGASDNKSEKSLNFFINPQVNQKAMIQQQSANISPIRTYYNQGDQSSLDNMLNKSRTSRNGLHQDNNRGSFVSDNSRSQKSQIDENLELALKTLKFQQKLSHNNSSGNLSQQNSQSQQSKKDQIIQSLRQQIEHQKPKTARENSKPKNEMSGINNYLSPKQKDEYILVEETGSSGQGSGMKHSQSYPQIKPTEQTETENKQLITSQELNNNELQEFLEIENQIVKDTTIKSQPLSEENSMHVIVSPTQTKIQKLVENGHKAKNHKQKKDALNLFQKQQQETNFTFADNRRMSSTRNQGAKKFNLQDSIEAKNAYGATVEKLSANNNTTLSNQKASKNTTIQTITEKSTQSKKSQKREERDDTRSRERKDILSKNLKSSVRSEQKKSFSQSQQLQEQLNSQRSDSKSRQIATKVTFESKKKVPKYNDLLAQALNREEKRNNEKQKKLQTIHKNEKQIKRLFNIATNYHKRLTLSNINSYSNQKKQVKLGLRILFKYIQTKRDQQKLQVFKQLSACEDKKTKLKIVILKIVFGRISVEDKLLQNSKIQISKDIAFRKLRENSIMIENKSMKEQLKEMQRLIRENQRQADKLQRLEQLSNQFRSKIAEI</sequence>
<evidence type="ECO:0008006" key="5">
    <source>
        <dbReference type="Google" id="ProtNLM"/>
    </source>
</evidence>
<feature type="compositionally biased region" description="Basic and acidic residues" evidence="2">
    <location>
        <begin position="578"/>
        <end position="594"/>
    </location>
</feature>
<evidence type="ECO:0000313" key="4">
    <source>
        <dbReference type="Proteomes" id="UP000039865"/>
    </source>
</evidence>
<dbReference type="EMBL" id="CCKQ01013515">
    <property type="protein sequence ID" value="CDW85183.1"/>
    <property type="molecule type" value="Genomic_DNA"/>
</dbReference>
<dbReference type="OrthoDB" id="323605at2759"/>
<feature type="compositionally biased region" description="Polar residues" evidence="2">
    <location>
        <begin position="550"/>
        <end position="563"/>
    </location>
</feature>
<feature type="region of interest" description="Disordered" evidence="2">
    <location>
        <begin position="1"/>
        <end position="32"/>
    </location>
</feature>
<feature type="region of interest" description="Disordered" evidence="2">
    <location>
        <begin position="267"/>
        <end position="303"/>
    </location>
</feature>
<evidence type="ECO:0000313" key="3">
    <source>
        <dbReference type="EMBL" id="CDW85183.1"/>
    </source>
</evidence>
<accession>A0A078AWK0</accession>
<feature type="region of interest" description="Disordered" evidence="2">
    <location>
        <begin position="550"/>
        <end position="637"/>
    </location>
</feature>
<keyword evidence="1" id="KW-0175">Coiled coil</keyword>
<reference evidence="3 4" key="1">
    <citation type="submission" date="2014-06" db="EMBL/GenBank/DDBJ databases">
        <authorList>
            <person name="Swart Estienne"/>
        </authorList>
    </citation>
    <scope>NUCLEOTIDE SEQUENCE [LARGE SCALE GENOMIC DNA]</scope>
    <source>
        <strain evidence="3 4">130c</strain>
    </source>
</reference>
<gene>
    <name evidence="3" type="primary">Contig6842.g7315</name>
    <name evidence="3" type="ORF">STYLEM_14256</name>
</gene>
<evidence type="ECO:0000256" key="1">
    <source>
        <dbReference type="SAM" id="Coils"/>
    </source>
</evidence>
<dbReference type="Proteomes" id="UP000039865">
    <property type="component" value="Unassembled WGS sequence"/>
</dbReference>
<dbReference type="AlphaFoldDB" id="A0A078AWK0"/>
<feature type="compositionally biased region" description="Basic and acidic residues" evidence="2">
    <location>
        <begin position="354"/>
        <end position="371"/>
    </location>
</feature>